<proteinExistence type="predicted"/>
<dbReference type="AlphaFoldDB" id="A0A6L6PQT8"/>
<evidence type="ECO:0000259" key="1">
    <source>
        <dbReference type="Pfam" id="PF07589"/>
    </source>
</evidence>
<accession>A0A6L6PQT8</accession>
<dbReference type="InterPro" id="IPR013424">
    <property type="entry name" value="Ice-binding_C"/>
</dbReference>
<organism evidence="2 3">
    <name type="scientific">Duganella radicis</name>
    <dbReference type="NCBI Taxonomy" id="551988"/>
    <lineage>
        <taxon>Bacteria</taxon>
        <taxon>Pseudomonadati</taxon>
        <taxon>Pseudomonadota</taxon>
        <taxon>Betaproteobacteria</taxon>
        <taxon>Burkholderiales</taxon>
        <taxon>Oxalobacteraceae</taxon>
        <taxon>Telluria group</taxon>
        <taxon>Duganella</taxon>
    </lineage>
</organism>
<sequence>MLNNTIGASLSGTYQYTLFTGRTANSAVDNSQALLSVSAVPEADTWAMMAVGLGLIGFMGRRRSSQSEKFAA</sequence>
<keyword evidence="3" id="KW-1185">Reference proteome</keyword>
<protein>
    <submittedName>
        <fullName evidence="2">PEP-CTERM sorting domain-containing protein</fullName>
    </submittedName>
</protein>
<dbReference type="Pfam" id="PF07589">
    <property type="entry name" value="PEP-CTERM"/>
    <property type="match status" value="1"/>
</dbReference>
<name>A0A6L6PQT8_9BURK</name>
<dbReference type="Proteomes" id="UP000475582">
    <property type="component" value="Unassembled WGS sequence"/>
</dbReference>
<comment type="caution">
    <text evidence="2">The sequence shown here is derived from an EMBL/GenBank/DDBJ whole genome shotgun (WGS) entry which is preliminary data.</text>
</comment>
<evidence type="ECO:0000313" key="2">
    <source>
        <dbReference type="EMBL" id="MTV41159.1"/>
    </source>
</evidence>
<dbReference type="OrthoDB" id="8708738at2"/>
<feature type="domain" description="Ice-binding protein C-terminal" evidence="1">
    <location>
        <begin position="39"/>
        <end position="63"/>
    </location>
</feature>
<reference evidence="2 3" key="1">
    <citation type="submission" date="2019-11" db="EMBL/GenBank/DDBJ databases">
        <title>Type strains purchased from KCTC, JCM and DSMZ.</title>
        <authorList>
            <person name="Lu H."/>
        </authorList>
    </citation>
    <scope>NUCLEOTIDE SEQUENCE [LARGE SCALE GENOMIC DNA]</scope>
    <source>
        <strain evidence="2 3">KCTC 22382</strain>
    </source>
</reference>
<evidence type="ECO:0000313" key="3">
    <source>
        <dbReference type="Proteomes" id="UP000475582"/>
    </source>
</evidence>
<gene>
    <name evidence="2" type="ORF">GM676_26710</name>
</gene>
<dbReference type="EMBL" id="WNKY01000049">
    <property type="protein sequence ID" value="MTV41159.1"/>
    <property type="molecule type" value="Genomic_DNA"/>
</dbReference>